<name>A0AAD9VF68_ACRCE</name>
<dbReference type="GO" id="GO:0016567">
    <property type="term" value="P:protein ubiquitination"/>
    <property type="evidence" value="ECO:0007669"/>
    <property type="project" value="InterPro"/>
</dbReference>
<dbReference type="Pfam" id="PF15802">
    <property type="entry name" value="DCAF17"/>
    <property type="match status" value="1"/>
</dbReference>
<dbReference type="InterPro" id="IPR031620">
    <property type="entry name" value="DCAF17"/>
</dbReference>
<dbReference type="EMBL" id="JARQWQ010000004">
    <property type="protein sequence ID" value="KAK2572343.1"/>
    <property type="molecule type" value="Genomic_DNA"/>
</dbReference>
<comment type="caution">
    <text evidence="1">The sequence shown here is derived from an EMBL/GenBank/DDBJ whole genome shotgun (WGS) entry which is preliminary data.</text>
</comment>
<organism evidence="1 2">
    <name type="scientific">Acropora cervicornis</name>
    <name type="common">Staghorn coral</name>
    <dbReference type="NCBI Taxonomy" id="6130"/>
    <lineage>
        <taxon>Eukaryota</taxon>
        <taxon>Metazoa</taxon>
        <taxon>Cnidaria</taxon>
        <taxon>Anthozoa</taxon>
        <taxon>Hexacorallia</taxon>
        <taxon>Scleractinia</taxon>
        <taxon>Astrocoeniina</taxon>
        <taxon>Acroporidae</taxon>
        <taxon>Acropora</taxon>
    </lineage>
</organism>
<dbReference type="PANTHER" id="PTHR14815">
    <property type="entry name" value="DDB1- AND CUL4-ASSOCIATED FACTOR 17"/>
    <property type="match status" value="1"/>
</dbReference>
<keyword evidence="2" id="KW-1185">Reference proteome</keyword>
<protein>
    <submittedName>
        <fullName evidence="1">DDB1- and CUL4-associated factor 17</fullName>
    </submittedName>
</protein>
<sequence length="522" mass="59775">MSTAICTYQNLPFRRKNSERNNICHQVLRRSLCGTSLRRDLKIIRSLIQKEGSKFIKVWSKNTKHPVGFDSQHLFFDRFRTCYTSHGFEQKPELLYQLPACESSKKIESALVFESPVDQVSFHNCIESKGYKPCLLTLSKDGWLTRHDLKTGMILQKVYLSKQYKFKHVLWEADLQRVVLKSIHFSSLSRPLMFLAIFWIAPLQFQALMPIEKCTFGQDTIDATASNGFLVIMHQSNKIRFYSLLEIMEKHCITVKLGKIFASSSSPNFNYWNTPSTMLPPFIAGEEPHGLPVNVTFTSKPVVLFEVTSNQHVISFGAYPWHYITCSPSCNSVFHVRSVKDSRPVKCGILKTNSLSVEPDQAYFHADNSGRILHIGPHSINCLKLCQAKTSLLEFELKNCFSINLQKQESSSERIKFSSSGREIKTRSDQDFNNPGFETVLDVDYEDELDLLVVLQSNDTDFAANGIIGLYDNQTGCLIHQTVIENWIQDADHSIMMEKDTIVHIMKDCNRKYSCSIYRLTP</sequence>
<dbReference type="AlphaFoldDB" id="A0AAD9VF68"/>
<accession>A0AAD9VF68</accession>
<reference evidence="1" key="2">
    <citation type="journal article" date="2023" name="Science">
        <title>Genomic signatures of disease resistance in endangered staghorn corals.</title>
        <authorList>
            <person name="Vollmer S.V."/>
            <person name="Selwyn J.D."/>
            <person name="Despard B.A."/>
            <person name="Roesel C.L."/>
        </authorList>
    </citation>
    <scope>NUCLEOTIDE SEQUENCE</scope>
    <source>
        <strain evidence="1">K2</strain>
    </source>
</reference>
<dbReference type="Proteomes" id="UP001249851">
    <property type="component" value="Unassembled WGS sequence"/>
</dbReference>
<proteinExistence type="predicted"/>
<dbReference type="PANTHER" id="PTHR14815:SF2">
    <property type="entry name" value="DDB1- AND CUL4-ASSOCIATED FACTOR 17"/>
    <property type="match status" value="1"/>
</dbReference>
<evidence type="ECO:0000313" key="2">
    <source>
        <dbReference type="Proteomes" id="UP001249851"/>
    </source>
</evidence>
<evidence type="ECO:0000313" key="1">
    <source>
        <dbReference type="EMBL" id="KAK2572343.1"/>
    </source>
</evidence>
<reference evidence="1" key="1">
    <citation type="journal article" date="2023" name="G3 (Bethesda)">
        <title>Whole genome assembly and annotation of the endangered Caribbean coral Acropora cervicornis.</title>
        <authorList>
            <person name="Selwyn J.D."/>
            <person name="Vollmer S.V."/>
        </authorList>
    </citation>
    <scope>NUCLEOTIDE SEQUENCE</scope>
    <source>
        <strain evidence="1">K2</strain>
    </source>
</reference>
<dbReference type="GO" id="GO:0080008">
    <property type="term" value="C:Cul4-RING E3 ubiquitin ligase complex"/>
    <property type="evidence" value="ECO:0007669"/>
    <property type="project" value="TreeGrafter"/>
</dbReference>
<gene>
    <name evidence="1" type="ORF">P5673_002572</name>
</gene>